<protein>
    <submittedName>
        <fullName evidence="2">Uncharacterized protein</fullName>
    </submittedName>
</protein>
<evidence type="ECO:0000313" key="3">
    <source>
        <dbReference type="Proteomes" id="UP000218287"/>
    </source>
</evidence>
<organism evidence="2 3">
    <name type="scientific">Anabaenopsis circularis NIES-21</name>
    <dbReference type="NCBI Taxonomy" id="1085406"/>
    <lineage>
        <taxon>Bacteria</taxon>
        <taxon>Bacillati</taxon>
        <taxon>Cyanobacteriota</taxon>
        <taxon>Cyanophyceae</taxon>
        <taxon>Nostocales</taxon>
        <taxon>Nodulariaceae</taxon>
        <taxon>Anabaenopsis</taxon>
    </lineage>
</organism>
<keyword evidence="1" id="KW-0812">Transmembrane</keyword>
<keyword evidence="1" id="KW-1133">Transmembrane helix</keyword>
<evidence type="ECO:0000313" key="2">
    <source>
        <dbReference type="EMBL" id="BAY18203.1"/>
    </source>
</evidence>
<gene>
    <name evidence="2" type="ORF">NIES21_40470</name>
</gene>
<proteinExistence type="predicted"/>
<keyword evidence="1" id="KW-0472">Membrane</keyword>
<keyword evidence="3" id="KW-1185">Reference proteome</keyword>
<sequence>MTEGGYWIATTHPFLIIAIRFLVIQQRVNQLRTFHSKIDVSVVQQQLQQIRTALGRIRTIKKSLTEIGKGVTLIQAEADALSADIQSALKSIEQTLTCVGIKGID</sequence>
<dbReference type="OrthoDB" id="476935at2"/>
<reference evidence="2 3" key="1">
    <citation type="submission" date="2017-06" db="EMBL/GenBank/DDBJ databases">
        <title>Genome sequencing of cyanobaciteial culture collection at National Institute for Environmental Studies (NIES).</title>
        <authorList>
            <person name="Hirose Y."/>
            <person name="Shimura Y."/>
            <person name="Fujisawa T."/>
            <person name="Nakamura Y."/>
            <person name="Kawachi M."/>
        </authorList>
    </citation>
    <scope>NUCLEOTIDE SEQUENCE [LARGE SCALE GENOMIC DNA]</scope>
    <source>
        <strain evidence="2 3">NIES-21</strain>
    </source>
</reference>
<dbReference type="Proteomes" id="UP000218287">
    <property type="component" value="Chromosome"/>
</dbReference>
<dbReference type="AlphaFoldDB" id="A0A1Z4GL08"/>
<accession>A0A1Z4GL08</accession>
<dbReference type="EMBL" id="AP018174">
    <property type="protein sequence ID" value="BAY18203.1"/>
    <property type="molecule type" value="Genomic_DNA"/>
</dbReference>
<evidence type="ECO:0000256" key="1">
    <source>
        <dbReference type="SAM" id="Phobius"/>
    </source>
</evidence>
<feature type="transmembrane region" description="Helical" evidence="1">
    <location>
        <begin position="6"/>
        <end position="23"/>
    </location>
</feature>
<name>A0A1Z4GL08_9CYAN</name>